<dbReference type="OMA" id="DYARICL"/>
<name>A0A1M2W214_TRAPU</name>
<dbReference type="STRING" id="154538.A0A1M2W214"/>
<sequence>MILPDDTPESPTKSRAGPPSEAVDEDFIAPPPAYPGNGNGLSRHYDVESQAGPSSEPLLQPQHHVEQVEPAPQRFFKALGIAVLIWLVGKKGAIPRVLPVPQDGTVELCVPASSLTEGGHIGQTASFQLPLSADLLYIFGRGALSRGSITFTATTSHSIPRNKAQVNITPIYESSALLSMVNFCHFERVPGEIGVGILTPKHVSVEGVLEFAIDVQFPVIPGGGLLQVKAFETDLPMFSHHVKRLEKKVRFESISLFSRNMPIQSDYLSADEANIVTSNAKLSGTYHASRGLFLKTSNADISTEVTLYHDNSAPAYTNLTFLNSNGAIDSQVNLRSTSMAATGGSYDVLAHTANAHLDLRMPIQAVGSTLALDARTSNAPATVHLSPAYEGTCLAETTLAAAEVECNPNSRDPAGLGRTRVCALPRQSAQRVEGWASWDMLGKHHGLGEVSVVTSNTPARLYL</sequence>
<evidence type="ECO:0000313" key="3">
    <source>
        <dbReference type="Proteomes" id="UP000184267"/>
    </source>
</evidence>
<proteinExistence type="predicted"/>
<organism evidence="2 3">
    <name type="scientific">Trametes pubescens</name>
    <name type="common">White-rot fungus</name>
    <dbReference type="NCBI Taxonomy" id="154538"/>
    <lineage>
        <taxon>Eukaryota</taxon>
        <taxon>Fungi</taxon>
        <taxon>Dikarya</taxon>
        <taxon>Basidiomycota</taxon>
        <taxon>Agaricomycotina</taxon>
        <taxon>Agaricomycetes</taxon>
        <taxon>Polyporales</taxon>
        <taxon>Polyporaceae</taxon>
        <taxon>Trametes</taxon>
    </lineage>
</organism>
<dbReference type="Proteomes" id="UP000184267">
    <property type="component" value="Unassembled WGS sequence"/>
</dbReference>
<reference evidence="2 3" key="1">
    <citation type="submission" date="2016-10" db="EMBL/GenBank/DDBJ databases">
        <title>Genome sequence of the basidiomycete white-rot fungus Trametes pubescens.</title>
        <authorList>
            <person name="Makela M.R."/>
            <person name="Granchi Z."/>
            <person name="Peng M."/>
            <person name="De Vries R.P."/>
            <person name="Grigoriev I."/>
            <person name="Riley R."/>
            <person name="Hilden K."/>
        </authorList>
    </citation>
    <scope>NUCLEOTIDE SEQUENCE [LARGE SCALE GENOMIC DNA]</scope>
    <source>
        <strain evidence="2 3">FBCC735</strain>
    </source>
</reference>
<dbReference type="AlphaFoldDB" id="A0A1M2W214"/>
<keyword evidence="3" id="KW-1185">Reference proteome</keyword>
<accession>A0A1M2W214</accession>
<comment type="caution">
    <text evidence="2">The sequence shown here is derived from an EMBL/GenBank/DDBJ whole genome shotgun (WGS) entry which is preliminary data.</text>
</comment>
<dbReference type="EMBL" id="MNAD01000360">
    <property type="protein sequence ID" value="OJT13802.1"/>
    <property type="molecule type" value="Genomic_DNA"/>
</dbReference>
<dbReference type="OrthoDB" id="5570013at2759"/>
<feature type="region of interest" description="Disordered" evidence="1">
    <location>
        <begin position="1"/>
        <end position="58"/>
    </location>
</feature>
<protein>
    <submittedName>
        <fullName evidence="2">Uncharacterized protein</fullName>
    </submittedName>
</protein>
<gene>
    <name evidence="2" type="ORF">TRAPUB_9649</name>
</gene>
<evidence type="ECO:0000256" key="1">
    <source>
        <dbReference type="SAM" id="MobiDB-lite"/>
    </source>
</evidence>
<evidence type="ECO:0000313" key="2">
    <source>
        <dbReference type="EMBL" id="OJT13802.1"/>
    </source>
</evidence>